<keyword evidence="3" id="KW-1185">Reference proteome</keyword>
<proteinExistence type="predicted"/>
<comment type="caution">
    <text evidence="2">The sequence shown here is derived from an EMBL/GenBank/DDBJ whole genome shotgun (WGS) entry which is preliminary data.</text>
</comment>
<dbReference type="Proteomes" id="UP000479710">
    <property type="component" value="Unassembled WGS sequence"/>
</dbReference>
<feature type="compositionally biased region" description="Polar residues" evidence="1">
    <location>
        <begin position="57"/>
        <end position="69"/>
    </location>
</feature>
<protein>
    <submittedName>
        <fullName evidence="2">Uncharacterized protein</fullName>
    </submittedName>
</protein>
<name>A0A6G1CB48_9ORYZ</name>
<evidence type="ECO:0000313" key="3">
    <source>
        <dbReference type="Proteomes" id="UP000479710"/>
    </source>
</evidence>
<evidence type="ECO:0000256" key="1">
    <source>
        <dbReference type="SAM" id="MobiDB-lite"/>
    </source>
</evidence>
<gene>
    <name evidence="2" type="ORF">E2562_034988</name>
</gene>
<sequence>MVVLALLANPVPRSAAPIRTTHMTAAEYRGLFKFTFSSATSGHRPCSHMEDDCSTDPFRSTSGSGWRSL</sequence>
<evidence type="ECO:0000313" key="2">
    <source>
        <dbReference type="EMBL" id="KAF0897271.1"/>
    </source>
</evidence>
<organism evidence="2 3">
    <name type="scientific">Oryza meyeriana var. granulata</name>
    <dbReference type="NCBI Taxonomy" id="110450"/>
    <lineage>
        <taxon>Eukaryota</taxon>
        <taxon>Viridiplantae</taxon>
        <taxon>Streptophyta</taxon>
        <taxon>Embryophyta</taxon>
        <taxon>Tracheophyta</taxon>
        <taxon>Spermatophyta</taxon>
        <taxon>Magnoliopsida</taxon>
        <taxon>Liliopsida</taxon>
        <taxon>Poales</taxon>
        <taxon>Poaceae</taxon>
        <taxon>BOP clade</taxon>
        <taxon>Oryzoideae</taxon>
        <taxon>Oryzeae</taxon>
        <taxon>Oryzinae</taxon>
        <taxon>Oryza</taxon>
        <taxon>Oryza meyeriana</taxon>
    </lineage>
</organism>
<dbReference type="EMBL" id="SPHZ02000010">
    <property type="protein sequence ID" value="KAF0897271.1"/>
    <property type="molecule type" value="Genomic_DNA"/>
</dbReference>
<feature type="region of interest" description="Disordered" evidence="1">
    <location>
        <begin position="44"/>
        <end position="69"/>
    </location>
</feature>
<reference evidence="2 3" key="1">
    <citation type="submission" date="2019-11" db="EMBL/GenBank/DDBJ databases">
        <title>Whole genome sequence of Oryza granulata.</title>
        <authorList>
            <person name="Li W."/>
        </authorList>
    </citation>
    <scope>NUCLEOTIDE SEQUENCE [LARGE SCALE GENOMIC DNA]</scope>
    <source>
        <strain evidence="3">cv. Menghai</strain>
        <tissue evidence="2">Leaf</tissue>
    </source>
</reference>
<accession>A0A6G1CB48</accession>
<dbReference type="AlphaFoldDB" id="A0A6G1CB48"/>